<evidence type="ECO:0000256" key="1">
    <source>
        <dbReference type="SAM" id="MobiDB-lite"/>
    </source>
</evidence>
<dbReference type="Proteomes" id="UP000265000">
    <property type="component" value="Unplaced"/>
</dbReference>
<name>A0A3Q2NVM4_FUNHE</name>
<feature type="region of interest" description="Disordered" evidence="1">
    <location>
        <begin position="1"/>
        <end position="25"/>
    </location>
</feature>
<feature type="compositionally biased region" description="Basic and acidic residues" evidence="1">
    <location>
        <begin position="16"/>
        <end position="25"/>
    </location>
</feature>
<dbReference type="Ensembl" id="ENSFHET00000010610.1">
    <property type="protein sequence ID" value="ENSFHEP00000003397.1"/>
    <property type="gene ID" value="ENSFHEG00000004269.1"/>
</dbReference>
<reference evidence="2" key="2">
    <citation type="submission" date="2025-09" db="UniProtKB">
        <authorList>
            <consortium name="Ensembl"/>
        </authorList>
    </citation>
    <scope>IDENTIFICATION</scope>
</reference>
<accession>A0A3Q2NVM4</accession>
<evidence type="ECO:0000313" key="2">
    <source>
        <dbReference type="Ensembl" id="ENSFHEP00000003397.1"/>
    </source>
</evidence>
<evidence type="ECO:0000313" key="3">
    <source>
        <dbReference type="Proteomes" id="UP000265000"/>
    </source>
</evidence>
<keyword evidence="3" id="KW-1185">Reference proteome</keyword>
<protein>
    <submittedName>
        <fullName evidence="2">Uncharacterized protein</fullName>
    </submittedName>
</protein>
<organism evidence="2 3">
    <name type="scientific">Fundulus heteroclitus</name>
    <name type="common">Killifish</name>
    <name type="synonym">Mummichog</name>
    <dbReference type="NCBI Taxonomy" id="8078"/>
    <lineage>
        <taxon>Eukaryota</taxon>
        <taxon>Metazoa</taxon>
        <taxon>Chordata</taxon>
        <taxon>Craniata</taxon>
        <taxon>Vertebrata</taxon>
        <taxon>Euteleostomi</taxon>
        <taxon>Actinopterygii</taxon>
        <taxon>Neopterygii</taxon>
        <taxon>Teleostei</taxon>
        <taxon>Neoteleostei</taxon>
        <taxon>Acanthomorphata</taxon>
        <taxon>Ovalentaria</taxon>
        <taxon>Atherinomorphae</taxon>
        <taxon>Cyprinodontiformes</taxon>
        <taxon>Fundulidae</taxon>
        <taxon>Fundulus</taxon>
    </lineage>
</organism>
<dbReference type="AlphaFoldDB" id="A0A3Q2NVM4"/>
<reference evidence="2" key="1">
    <citation type="submission" date="2025-08" db="UniProtKB">
        <authorList>
            <consortium name="Ensembl"/>
        </authorList>
    </citation>
    <scope>IDENTIFICATION</scope>
</reference>
<sequence>RRPGPVVSCLGSQHDGSTDGRDSFEFGDDVLKDEWSLGDDDDEEEEEDLKAMVETIRDRAELSAPSSAHRQLSMLDFLRSFLSQRNMTGTLECFETEWVELGQTGVVDPRWADPVPEVYTENQRLAGELKNTEREKEEYRHINVYISFN</sequence>
<proteinExistence type="predicted"/>